<dbReference type="InterPro" id="IPR002885">
    <property type="entry name" value="PPR_rpt"/>
</dbReference>
<gene>
    <name evidence="4" type="ORF">L1049_027274</name>
</gene>
<protein>
    <recommendedName>
        <fullName evidence="6">Chlororespiratory reduction 4</fullName>
    </recommendedName>
</protein>
<dbReference type="Gene3D" id="1.25.40.10">
    <property type="entry name" value="Tetratricopeptide repeat domain"/>
    <property type="match status" value="4"/>
</dbReference>
<dbReference type="FunFam" id="1.25.40.10:FF:000793">
    <property type="entry name" value="Pentatricopeptide repeat-containing protein"/>
    <property type="match status" value="1"/>
</dbReference>
<dbReference type="Pfam" id="PF12854">
    <property type="entry name" value="PPR_1"/>
    <property type="match status" value="1"/>
</dbReference>
<dbReference type="AlphaFoldDB" id="A0AAP0N7H2"/>
<evidence type="ECO:0000313" key="5">
    <source>
        <dbReference type="Proteomes" id="UP001415857"/>
    </source>
</evidence>
<organism evidence="4 5">
    <name type="scientific">Liquidambar formosana</name>
    <name type="common">Formosan gum</name>
    <dbReference type="NCBI Taxonomy" id="63359"/>
    <lineage>
        <taxon>Eukaryota</taxon>
        <taxon>Viridiplantae</taxon>
        <taxon>Streptophyta</taxon>
        <taxon>Embryophyta</taxon>
        <taxon>Tracheophyta</taxon>
        <taxon>Spermatophyta</taxon>
        <taxon>Magnoliopsida</taxon>
        <taxon>eudicotyledons</taxon>
        <taxon>Gunneridae</taxon>
        <taxon>Pentapetalae</taxon>
        <taxon>Saxifragales</taxon>
        <taxon>Altingiaceae</taxon>
        <taxon>Liquidambar</taxon>
    </lineage>
</organism>
<feature type="repeat" description="PPR" evidence="3">
    <location>
        <begin position="86"/>
        <end position="121"/>
    </location>
</feature>
<comment type="caution">
    <text evidence="4">The sequence shown here is derived from an EMBL/GenBank/DDBJ whole genome shotgun (WGS) entry which is preliminary data.</text>
</comment>
<dbReference type="Pfam" id="PF01535">
    <property type="entry name" value="PPR"/>
    <property type="match status" value="7"/>
</dbReference>
<dbReference type="PANTHER" id="PTHR47926:SF463">
    <property type="entry name" value="PENTATRICOPEPTIDE REPEAT-CONTAINING PROTEIN"/>
    <property type="match status" value="1"/>
</dbReference>
<feature type="repeat" description="PPR" evidence="3">
    <location>
        <begin position="187"/>
        <end position="217"/>
    </location>
</feature>
<dbReference type="Pfam" id="PF20431">
    <property type="entry name" value="E_motif"/>
    <property type="match status" value="1"/>
</dbReference>
<evidence type="ECO:0008006" key="6">
    <source>
        <dbReference type="Google" id="ProtNLM"/>
    </source>
</evidence>
<reference evidence="4 5" key="1">
    <citation type="journal article" date="2024" name="Plant J.">
        <title>Genome sequences and population genomics reveal climatic adaptation and genomic divergence between two closely related sweetgum species.</title>
        <authorList>
            <person name="Xu W.Q."/>
            <person name="Ren C.Q."/>
            <person name="Zhang X.Y."/>
            <person name="Comes H.P."/>
            <person name="Liu X.H."/>
            <person name="Li Y.G."/>
            <person name="Kettle C.J."/>
            <person name="Jalonen R."/>
            <person name="Gaisberger H."/>
            <person name="Ma Y.Z."/>
            <person name="Qiu Y.X."/>
        </authorList>
    </citation>
    <scope>NUCLEOTIDE SEQUENCE [LARGE SCALE GENOMIC DNA]</scope>
    <source>
        <strain evidence="4">Hangzhou</strain>
    </source>
</reference>
<dbReference type="PANTHER" id="PTHR47926">
    <property type="entry name" value="PENTATRICOPEPTIDE REPEAT-CONTAINING PROTEIN"/>
    <property type="match status" value="1"/>
</dbReference>
<comment type="similarity">
    <text evidence="2">Belongs to the PPR family. PCMP-E subfamily.</text>
</comment>
<dbReference type="InterPro" id="IPR011990">
    <property type="entry name" value="TPR-like_helical_dom_sf"/>
</dbReference>
<accession>A0AAP0N7H2</accession>
<name>A0AAP0N7H2_LIQFO</name>
<dbReference type="GO" id="GO:0003723">
    <property type="term" value="F:RNA binding"/>
    <property type="evidence" value="ECO:0007669"/>
    <property type="project" value="InterPro"/>
</dbReference>
<evidence type="ECO:0000256" key="3">
    <source>
        <dbReference type="PROSITE-ProRule" id="PRU00708"/>
    </source>
</evidence>
<dbReference type="InterPro" id="IPR046960">
    <property type="entry name" value="PPR_At4g14850-like_plant"/>
</dbReference>
<feature type="repeat" description="PPR" evidence="3">
    <location>
        <begin position="350"/>
        <end position="384"/>
    </location>
</feature>
<sequence>MKTNVKLLVSNHVARKIAQLHHPALSQALTAFTNMSQLKEAHALIIVSGLAHRVFTITRLLACAAIPHSGDIAYAKTLFHHVQTPTLFMYNTMMRAFSQSNEPLECVVMLYVHMLRAGILPDNFTFPFLIRSSSSALLLGQQLHAHITKFGLHCDVFVVNNTIGMYSSCGELNCARRLFDESWSLVDVVSWTTLITGHCSLGESEVARQFFDRMPCKNIVSWNAMISGYVHSGKIEEARKLFDEMPERDAASWSAMISGYSQGGMCREALGLFKQMVGAMVVPNEPALVSAVSACAQLRALEEGIWLHGYIEHHKFEINVTLGTVLLDMYGKCGNVEKALQVFNCMPEKNVFSWNSMIVAFAFNGCGRQALSLFWQMHTVGPPPNGVSFIAVLTGCSHSGLVDEGRWIFNLMTQEYQIKPQMEHYGCMVDLLGRAGLIKEALEFVEGMPMEPHPGLWGALVGACRIHGEVELGKQLGRHLINMEPHHGGRYALLSNIFAAANRWDDMAMVRNMLKERKVFKTAGNSIVKT</sequence>
<keyword evidence="5" id="KW-1185">Reference proteome</keyword>
<dbReference type="FunFam" id="1.25.40.10:FF:000334">
    <property type="entry name" value="Pentatricopeptide repeat-containing protein"/>
    <property type="match status" value="1"/>
</dbReference>
<evidence type="ECO:0000313" key="4">
    <source>
        <dbReference type="EMBL" id="KAK9266736.1"/>
    </source>
</evidence>
<dbReference type="PROSITE" id="PS51375">
    <property type="entry name" value="PPR"/>
    <property type="match status" value="4"/>
</dbReference>
<feature type="repeat" description="PPR" evidence="3">
    <location>
        <begin position="218"/>
        <end position="252"/>
    </location>
</feature>
<dbReference type="InterPro" id="IPR046848">
    <property type="entry name" value="E_motif"/>
</dbReference>
<dbReference type="EMBL" id="JBBPBK010000075">
    <property type="protein sequence ID" value="KAK9266736.1"/>
    <property type="molecule type" value="Genomic_DNA"/>
</dbReference>
<evidence type="ECO:0000256" key="2">
    <source>
        <dbReference type="ARBA" id="ARBA00061659"/>
    </source>
</evidence>
<proteinExistence type="inferred from homology"/>
<evidence type="ECO:0000256" key="1">
    <source>
        <dbReference type="ARBA" id="ARBA00022737"/>
    </source>
</evidence>
<dbReference type="GO" id="GO:0009451">
    <property type="term" value="P:RNA modification"/>
    <property type="evidence" value="ECO:0007669"/>
    <property type="project" value="InterPro"/>
</dbReference>
<dbReference type="NCBIfam" id="TIGR00756">
    <property type="entry name" value="PPR"/>
    <property type="match status" value="5"/>
</dbReference>
<dbReference type="FunFam" id="1.25.40.10:FF:000470">
    <property type="entry name" value="Pentatricopeptide repeat-containing protein At5g66520"/>
    <property type="match status" value="1"/>
</dbReference>
<keyword evidence="1" id="KW-0677">Repeat</keyword>
<dbReference type="Proteomes" id="UP001415857">
    <property type="component" value="Unassembled WGS sequence"/>
</dbReference>